<evidence type="ECO:0000256" key="3">
    <source>
        <dbReference type="ARBA" id="ARBA00059023"/>
    </source>
</evidence>
<dbReference type="GO" id="GO:0008743">
    <property type="term" value="F:L-threonine 3-dehydrogenase activity"/>
    <property type="evidence" value="ECO:0007669"/>
    <property type="project" value="UniProtKB-EC"/>
</dbReference>
<protein>
    <recommendedName>
        <fullName evidence="6">L-threonine 3-dehydrogenase, mitochondrial</fullName>
        <ecNumber evidence="5">1.1.1.103</ecNumber>
    </recommendedName>
</protein>
<dbReference type="InterPro" id="IPR051225">
    <property type="entry name" value="NAD(P)_epim/dehydratase"/>
</dbReference>
<evidence type="ECO:0000259" key="7">
    <source>
        <dbReference type="Pfam" id="PF01370"/>
    </source>
</evidence>
<evidence type="ECO:0000256" key="5">
    <source>
        <dbReference type="ARBA" id="ARBA00066604"/>
    </source>
</evidence>
<comment type="caution">
    <text evidence="8">The sequence shown here is derived from an EMBL/GenBank/DDBJ whole genome shotgun (WGS) entry which is preliminary data.</text>
</comment>
<dbReference type="FunFam" id="3.40.50.720:FF:000077">
    <property type="entry name" value="L-threonine 3-dehydrogenase, mitochondrial"/>
    <property type="match status" value="1"/>
</dbReference>
<organism evidence="8 9">
    <name type="scientific">Chytriomyces confervae</name>
    <dbReference type="NCBI Taxonomy" id="246404"/>
    <lineage>
        <taxon>Eukaryota</taxon>
        <taxon>Fungi</taxon>
        <taxon>Fungi incertae sedis</taxon>
        <taxon>Chytridiomycota</taxon>
        <taxon>Chytridiomycota incertae sedis</taxon>
        <taxon>Chytridiomycetes</taxon>
        <taxon>Chytridiales</taxon>
        <taxon>Chytriomycetaceae</taxon>
        <taxon>Chytriomyces</taxon>
    </lineage>
</organism>
<comment type="similarity">
    <text evidence="1">Belongs to the NAD(P)-dependent epimerase/dehydratase family.</text>
</comment>
<comment type="catalytic activity">
    <reaction evidence="2">
        <text>L-threonine + NAD(+) = (2S)-2-amino-3-oxobutanoate + NADH + H(+)</text>
        <dbReference type="Rhea" id="RHEA:13161"/>
        <dbReference type="ChEBI" id="CHEBI:15378"/>
        <dbReference type="ChEBI" id="CHEBI:57540"/>
        <dbReference type="ChEBI" id="CHEBI:57926"/>
        <dbReference type="ChEBI" id="CHEBI:57945"/>
        <dbReference type="ChEBI" id="CHEBI:78948"/>
        <dbReference type="EC" id="1.1.1.103"/>
    </reaction>
</comment>
<name>A0A507EWP8_9FUNG</name>
<dbReference type="InterPro" id="IPR001509">
    <property type="entry name" value="Epimerase_deHydtase"/>
</dbReference>
<evidence type="ECO:0000313" key="9">
    <source>
        <dbReference type="Proteomes" id="UP000320333"/>
    </source>
</evidence>
<dbReference type="EC" id="1.1.1.103" evidence="5"/>
<dbReference type="STRING" id="246404.A0A507EWP8"/>
<proteinExistence type="inferred from homology"/>
<feature type="domain" description="NAD-dependent epimerase/dehydratase" evidence="7">
    <location>
        <begin position="29"/>
        <end position="265"/>
    </location>
</feature>
<sequence>MVFNATTTARRSLPQLRRFASVTAPTPKILVTGALGQLGVGLVQLLRNKYGANNVISSDVRKPTAAMRSEGPFVFGDVLDYKQLESIVVNNDVTWIINLSALLSAVGEMHMDRALAINMQGFQNTLELAKRHQLRILCPSTIGAFGPSTPRDNTPDLTIMRPTTIYGITKVHVELMGEYYHRRFGVDFRSLRYPGIISADTEPGGGTTDYAVQIFHSALKDNAYKCYLGPDTALPMMYLPDCLNGTVSFLSAPTESLTQRTYNMAAFSFTPKEISAKIAERVKGFETTYEPDYRQAIADSWPRSLDDSIARKDWGWKNEYDLDGMVDDMLVRLRK</sequence>
<dbReference type="EMBL" id="QEAP01000382">
    <property type="protein sequence ID" value="TPX67800.1"/>
    <property type="molecule type" value="Genomic_DNA"/>
</dbReference>
<dbReference type="SUPFAM" id="SSF51735">
    <property type="entry name" value="NAD(P)-binding Rossmann-fold domains"/>
    <property type="match status" value="1"/>
</dbReference>
<dbReference type="Pfam" id="PF01370">
    <property type="entry name" value="Epimerase"/>
    <property type="match status" value="1"/>
</dbReference>
<keyword evidence="9" id="KW-1185">Reference proteome</keyword>
<dbReference type="OrthoDB" id="331544at2759"/>
<dbReference type="AlphaFoldDB" id="A0A507EWP8"/>
<dbReference type="InterPro" id="IPR036291">
    <property type="entry name" value="NAD(P)-bd_dom_sf"/>
</dbReference>
<reference evidence="8 9" key="1">
    <citation type="journal article" date="2019" name="Sci. Rep.">
        <title>Comparative genomics of chytrid fungi reveal insights into the obligate biotrophic and pathogenic lifestyle of Synchytrium endobioticum.</title>
        <authorList>
            <person name="van de Vossenberg B.T.L.H."/>
            <person name="Warris S."/>
            <person name="Nguyen H.D.T."/>
            <person name="van Gent-Pelzer M.P.E."/>
            <person name="Joly D.L."/>
            <person name="van de Geest H.C."/>
            <person name="Bonants P.J.M."/>
            <person name="Smith D.S."/>
            <person name="Levesque C.A."/>
            <person name="van der Lee T.A.J."/>
        </authorList>
    </citation>
    <scope>NUCLEOTIDE SEQUENCE [LARGE SCALE GENOMIC DNA]</scope>
    <source>
        <strain evidence="8 9">CBS 675.73</strain>
    </source>
</reference>
<gene>
    <name evidence="8" type="ORF">CcCBS67573_g07399</name>
</gene>
<accession>A0A507EWP8</accession>
<dbReference type="PANTHER" id="PTHR42687:SF1">
    <property type="entry name" value="L-THREONINE 3-DEHYDROGENASE, MITOCHONDRIAL"/>
    <property type="match status" value="1"/>
</dbReference>
<comment type="function">
    <text evidence="3">Catalyzes the NAD(+)-dependent oxidation of L-threonine to 2-amino-3-ketobutyrate, mediating L-threonine catabolism.</text>
</comment>
<evidence type="ECO:0000313" key="8">
    <source>
        <dbReference type="EMBL" id="TPX67800.1"/>
    </source>
</evidence>
<evidence type="ECO:0000256" key="2">
    <source>
        <dbReference type="ARBA" id="ARBA00050613"/>
    </source>
</evidence>
<evidence type="ECO:0000256" key="4">
    <source>
        <dbReference type="ARBA" id="ARBA00060557"/>
    </source>
</evidence>
<dbReference type="Gene3D" id="3.40.50.720">
    <property type="entry name" value="NAD(P)-binding Rossmann-like Domain"/>
    <property type="match status" value="1"/>
</dbReference>
<dbReference type="GO" id="GO:0006567">
    <property type="term" value="P:L-threonine catabolic process"/>
    <property type="evidence" value="ECO:0007669"/>
    <property type="project" value="TreeGrafter"/>
</dbReference>
<dbReference type="CDD" id="cd05272">
    <property type="entry name" value="TDH_SDR_e"/>
    <property type="match status" value="1"/>
</dbReference>
<evidence type="ECO:0000256" key="6">
    <source>
        <dbReference type="ARBA" id="ARBA00069940"/>
    </source>
</evidence>
<comment type="pathway">
    <text evidence="4">Amino-acid degradation; L-threonine degradation via oxydo-reductase pathway; glycine from L-threonine: step 1/2.</text>
</comment>
<dbReference type="PANTHER" id="PTHR42687">
    <property type="entry name" value="L-THREONINE 3-DEHYDROGENASE"/>
    <property type="match status" value="1"/>
</dbReference>
<evidence type="ECO:0000256" key="1">
    <source>
        <dbReference type="ARBA" id="ARBA00007637"/>
    </source>
</evidence>
<dbReference type="Proteomes" id="UP000320333">
    <property type="component" value="Unassembled WGS sequence"/>
</dbReference>